<dbReference type="Gene3D" id="1.10.510.10">
    <property type="entry name" value="Transferase(Phosphotransferase) domain 1"/>
    <property type="match status" value="1"/>
</dbReference>
<reference evidence="11" key="1">
    <citation type="submission" date="2021-09" db="EMBL/GenBank/DDBJ databases">
        <title>A high-quality genome of the endoparasitic fungus Hirsutella rhossiliensis with a comparison of Hirsutella genomes reveals transposable elements contributing to genome size variation.</title>
        <authorList>
            <person name="Lin R."/>
            <person name="Jiao Y."/>
            <person name="Sun X."/>
            <person name="Ling J."/>
            <person name="Xie B."/>
            <person name="Cheng X."/>
        </authorList>
    </citation>
    <scope>NUCLEOTIDE SEQUENCE</scope>
    <source>
        <strain evidence="11">HR02</strain>
    </source>
</reference>
<dbReference type="InterPro" id="IPR017441">
    <property type="entry name" value="Protein_kinase_ATP_BS"/>
</dbReference>
<dbReference type="SUPFAM" id="SSF56112">
    <property type="entry name" value="Protein kinase-like (PK-like)"/>
    <property type="match status" value="1"/>
</dbReference>
<proteinExistence type="predicted"/>
<dbReference type="RefSeq" id="XP_044716986.1">
    <property type="nucleotide sequence ID" value="XM_044867726.1"/>
</dbReference>
<feature type="domain" description="Protein kinase" evidence="10">
    <location>
        <begin position="1"/>
        <end position="277"/>
    </location>
</feature>
<name>A0A9P8MNJ2_9HYPO</name>
<dbReference type="PANTHER" id="PTHR47634">
    <property type="entry name" value="PROTEIN KINASE DOMAIN-CONTAINING PROTEIN-RELATED"/>
    <property type="match status" value="1"/>
</dbReference>
<evidence type="ECO:0000256" key="1">
    <source>
        <dbReference type="ARBA" id="ARBA00012513"/>
    </source>
</evidence>
<dbReference type="InterPro" id="IPR051334">
    <property type="entry name" value="SRPK"/>
</dbReference>
<dbReference type="PANTHER" id="PTHR47634:SF9">
    <property type="entry name" value="PROTEIN KINASE DOMAIN-CONTAINING PROTEIN-RELATED"/>
    <property type="match status" value="1"/>
</dbReference>
<evidence type="ECO:0000256" key="3">
    <source>
        <dbReference type="ARBA" id="ARBA00022679"/>
    </source>
</evidence>
<dbReference type="OrthoDB" id="5979581at2759"/>
<dbReference type="SMART" id="SM00220">
    <property type="entry name" value="S_TKc"/>
    <property type="match status" value="1"/>
</dbReference>
<keyword evidence="2" id="KW-0723">Serine/threonine-protein kinase</keyword>
<dbReference type="GO" id="GO:0000245">
    <property type="term" value="P:spliceosomal complex assembly"/>
    <property type="evidence" value="ECO:0007669"/>
    <property type="project" value="TreeGrafter"/>
</dbReference>
<dbReference type="PROSITE" id="PS00107">
    <property type="entry name" value="PROTEIN_KINASE_ATP"/>
    <property type="match status" value="1"/>
</dbReference>
<dbReference type="GO" id="GO:0050684">
    <property type="term" value="P:regulation of mRNA processing"/>
    <property type="evidence" value="ECO:0007669"/>
    <property type="project" value="TreeGrafter"/>
</dbReference>
<gene>
    <name evidence="11" type="ORF">HRG_09255</name>
</gene>
<evidence type="ECO:0000256" key="5">
    <source>
        <dbReference type="ARBA" id="ARBA00022777"/>
    </source>
</evidence>
<evidence type="ECO:0000256" key="7">
    <source>
        <dbReference type="ARBA" id="ARBA00047899"/>
    </source>
</evidence>
<evidence type="ECO:0000256" key="2">
    <source>
        <dbReference type="ARBA" id="ARBA00022527"/>
    </source>
</evidence>
<comment type="caution">
    <text evidence="11">The sequence shown here is derived from an EMBL/GenBank/DDBJ whole genome shotgun (WGS) entry which is preliminary data.</text>
</comment>
<keyword evidence="4 9" id="KW-0547">Nucleotide-binding</keyword>
<feature type="binding site" evidence="9">
    <location>
        <position position="33"/>
    </location>
    <ligand>
        <name>ATP</name>
        <dbReference type="ChEBI" id="CHEBI:30616"/>
    </ligand>
</feature>
<dbReference type="GO" id="GO:0005524">
    <property type="term" value="F:ATP binding"/>
    <property type="evidence" value="ECO:0007669"/>
    <property type="project" value="UniProtKB-UniRule"/>
</dbReference>
<keyword evidence="6 9" id="KW-0067">ATP-binding</keyword>
<keyword evidence="12" id="KW-1185">Reference proteome</keyword>
<evidence type="ECO:0000259" key="10">
    <source>
        <dbReference type="PROSITE" id="PS50011"/>
    </source>
</evidence>
<evidence type="ECO:0000313" key="12">
    <source>
        <dbReference type="Proteomes" id="UP000824596"/>
    </source>
</evidence>
<sequence>MIGTASIHKLGHGTFATIWLARDQRKAAYVAVKVGTADAQNREAEILRAIADSTASSADPRWRAMIPIIHDEFEIQGPNGRHRCLVTLVLAVAYTHGRGCGHGDIHLGNALIRLPSNFNLLSIDQLYETFEARLLLSDFGESFYPSREKRTGHECHAPRPVMPPEAYFEPDEALSFPSDIWTLACAIWSILTPRALFDATLATAHDITSQQVDKVGPLPADWWNRFETDVQRYRQRDNMGEFCQDETGAIVGMLRSMLKFKPEQRATAKQVLESEWMVKWALPEFENVLDGS</sequence>
<dbReference type="EMBL" id="JAIZPD010000012">
    <property type="protein sequence ID" value="KAH0959473.1"/>
    <property type="molecule type" value="Genomic_DNA"/>
</dbReference>
<dbReference type="GeneID" id="68358384"/>
<dbReference type="EC" id="2.7.11.1" evidence="1"/>
<dbReference type="Gene3D" id="3.30.200.20">
    <property type="entry name" value="Phosphorylase Kinase, domain 1"/>
    <property type="match status" value="1"/>
</dbReference>
<keyword evidence="3" id="KW-0808">Transferase</keyword>
<keyword evidence="5 11" id="KW-0418">Kinase</keyword>
<accession>A0A9P8MNJ2</accession>
<dbReference type="InterPro" id="IPR000719">
    <property type="entry name" value="Prot_kinase_dom"/>
</dbReference>
<comment type="catalytic activity">
    <reaction evidence="7">
        <text>L-threonyl-[protein] + ATP = O-phospho-L-threonyl-[protein] + ADP + H(+)</text>
        <dbReference type="Rhea" id="RHEA:46608"/>
        <dbReference type="Rhea" id="RHEA-COMP:11060"/>
        <dbReference type="Rhea" id="RHEA-COMP:11605"/>
        <dbReference type="ChEBI" id="CHEBI:15378"/>
        <dbReference type="ChEBI" id="CHEBI:30013"/>
        <dbReference type="ChEBI" id="CHEBI:30616"/>
        <dbReference type="ChEBI" id="CHEBI:61977"/>
        <dbReference type="ChEBI" id="CHEBI:456216"/>
        <dbReference type="EC" id="2.7.11.1"/>
    </reaction>
</comment>
<protein>
    <recommendedName>
        <fullName evidence="1">non-specific serine/threonine protein kinase</fullName>
        <ecNumber evidence="1">2.7.11.1</ecNumber>
    </recommendedName>
</protein>
<dbReference type="Proteomes" id="UP000824596">
    <property type="component" value="Unassembled WGS sequence"/>
</dbReference>
<evidence type="ECO:0000256" key="4">
    <source>
        <dbReference type="ARBA" id="ARBA00022741"/>
    </source>
</evidence>
<dbReference type="InterPro" id="IPR011009">
    <property type="entry name" value="Kinase-like_dom_sf"/>
</dbReference>
<dbReference type="PROSITE" id="PS50011">
    <property type="entry name" value="PROTEIN_KINASE_DOM"/>
    <property type="match status" value="1"/>
</dbReference>
<dbReference type="AlphaFoldDB" id="A0A9P8MNJ2"/>
<evidence type="ECO:0000256" key="9">
    <source>
        <dbReference type="PROSITE-ProRule" id="PRU10141"/>
    </source>
</evidence>
<dbReference type="Pfam" id="PF00069">
    <property type="entry name" value="Pkinase"/>
    <property type="match status" value="1"/>
</dbReference>
<evidence type="ECO:0000313" key="11">
    <source>
        <dbReference type="EMBL" id="KAH0959473.1"/>
    </source>
</evidence>
<comment type="catalytic activity">
    <reaction evidence="8">
        <text>L-seryl-[protein] + ATP = O-phospho-L-seryl-[protein] + ADP + H(+)</text>
        <dbReference type="Rhea" id="RHEA:17989"/>
        <dbReference type="Rhea" id="RHEA-COMP:9863"/>
        <dbReference type="Rhea" id="RHEA-COMP:11604"/>
        <dbReference type="ChEBI" id="CHEBI:15378"/>
        <dbReference type="ChEBI" id="CHEBI:29999"/>
        <dbReference type="ChEBI" id="CHEBI:30616"/>
        <dbReference type="ChEBI" id="CHEBI:83421"/>
        <dbReference type="ChEBI" id="CHEBI:456216"/>
        <dbReference type="EC" id="2.7.11.1"/>
    </reaction>
</comment>
<evidence type="ECO:0000256" key="6">
    <source>
        <dbReference type="ARBA" id="ARBA00022840"/>
    </source>
</evidence>
<dbReference type="GO" id="GO:0004674">
    <property type="term" value="F:protein serine/threonine kinase activity"/>
    <property type="evidence" value="ECO:0007669"/>
    <property type="project" value="UniProtKB-KW"/>
</dbReference>
<organism evidence="11 12">
    <name type="scientific">Hirsutella rhossiliensis</name>
    <dbReference type="NCBI Taxonomy" id="111463"/>
    <lineage>
        <taxon>Eukaryota</taxon>
        <taxon>Fungi</taxon>
        <taxon>Dikarya</taxon>
        <taxon>Ascomycota</taxon>
        <taxon>Pezizomycotina</taxon>
        <taxon>Sordariomycetes</taxon>
        <taxon>Hypocreomycetidae</taxon>
        <taxon>Hypocreales</taxon>
        <taxon>Ophiocordycipitaceae</taxon>
        <taxon>Hirsutella</taxon>
    </lineage>
</organism>
<evidence type="ECO:0000256" key="8">
    <source>
        <dbReference type="ARBA" id="ARBA00048679"/>
    </source>
</evidence>